<dbReference type="InterPro" id="IPR000515">
    <property type="entry name" value="MetI-like"/>
</dbReference>
<name>B0NFR7_CLOS5</name>
<feature type="transmembrane region" description="Helical" evidence="7">
    <location>
        <begin position="139"/>
        <end position="163"/>
    </location>
</feature>
<evidence type="ECO:0000313" key="8">
    <source>
        <dbReference type="EMBL" id="QBF73251.1"/>
    </source>
</evidence>
<evidence type="ECO:0000256" key="2">
    <source>
        <dbReference type="ARBA" id="ARBA00022448"/>
    </source>
</evidence>
<keyword evidence="6 7" id="KW-0472">Membrane</keyword>
<protein>
    <submittedName>
        <fullName evidence="8">Dipeptide transport system permease protein DppB</fullName>
    </submittedName>
</protein>
<evidence type="ECO:0000256" key="3">
    <source>
        <dbReference type="ARBA" id="ARBA00022475"/>
    </source>
</evidence>
<dbReference type="EMBL" id="CP036170">
    <property type="protein sequence ID" value="QBF73251.1"/>
    <property type="molecule type" value="Genomic_DNA"/>
</dbReference>
<dbReference type="Gene3D" id="1.10.3720.10">
    <property type="entry name" value="MetI-like"/>
    <property type="match status" value="1"/>
</dbReference>
<comment type="similarity">
    <text evidence="7">Belongs to the binding-protein-dependent transport system permease family.</text>
</comment>
<dbReference type="PROSITE" id="PS50928">
    <property type="entry name" value="ABC_TM1"/>
    <property type="match status" value="1"/>
</dbReference>
<dbReference type="RefSeq" id="WP_004607385.1">
    <property type="nucleotide sequence ID" value="NZ_CP036170.1"/>
</dbReference>
<accession>B0NFR7</accession>
<evidence type="ECO:0000256" key="7">
    <source>
        <dbReference type="RuleBase" id="RU363032"/>
    </source>
</evidence>
<organism evidence="8 9">
    <name type="scientific">Clostridium scindens (strain ATCC 35704 / DSM 5676 / VPI 13733 / 19)</name>
    <dbReference type="NCBI Taxonomy" id="411468"/>
    <lineage>
        <taxon>Bacteria</taxon>
        <taxon>Bacillati</taxon>
        <taxon>Bacillota</taxon>
        <taxon>Clostridia</taxon>
        <taxon>Lachnospirales</taxon>
        <taxon>Lachnospiraceae</taxon>
    </lineage>
</organism>
<dbReference type="GO" id="GO:0055085">
    <property type="term" value="P:transmembrane transport"/>
    <property type="evidence" value="ECO:0007669"/>
    <property type="project" value="InterPro"/>
</dbReference>
<feature type="transmembrane region" description="Helical" evidence="7">
    <location>
        <begin position="183"/>
        <end position="203"/>
    </location>
</feature>
<keyword evidence="9" id="KW-1185">Reference proteome</keyword>
<dbReference type="eggNOG" id="COG0601">
    <property type="taxonomic scope" value="Bacteria"/>
</dbReference>
<evidence type="ECO:0000256" key="1">
    <source>
        <dbReference type="ARBA" id="ARBA00004651"/>
    </source>
</evidence>
<gene>
    <name evidence="8" type="primary">dppB_1</name>
    <name evidence="8" type="ORF">HDCHBGLK_00616</name>
</gene>
<dbReference type="OrthoDB" id="9806409at2"/>
<evidence type="ECO:0000256" key="4">
    <source>
        <dbReference type="ARBA" id="ARBA00022692"/>
    </source>
</evidence>
<reference evidence="8 9" key="1">
    <citation type="journal article" date="2019" name="Appl. Environ. Microbiol.">
        <title>Clostridium scindens ATCC 35704: integration of nutritional requirements, the complete genome sequence, and global transcriptional responses to bile acids.</title>
        <authorList>
            <person name="Devendran S."/>
            <person name="Shrestha R."/>
            <person name="Alves J.M.P."/>
            <person name="Wolf P.G."/>
            <person name="Ly L."/>
            <person name="Hernandez A.G."/>
            <person name="Mendez-Garcia C."/>
            <person name="Inboden A."/>
            <person name="Wiley J."/>
            <person name="Paul O."/>
            <person name="Allen A."/>
            <person name="Springer E."/>
            <person name="Wright C.L."/>
            <person name="Fields C.J."/>
            <person name="Daniel S.L."/>
            <person name="Ridlon J.M."/>
        </authorList>
    </citation>
    <scope>NUCLEOTIDE SEQUENCE [LARGE SCALE GENOMIC DNA]</scope>
    <source>
        <strain evidence="8 9">ATCC 35704</strain>
    </source>
</reference>
<dbReference type="KEGG" id="csci:HDCHBGLK_00616"/>
<feature type="transmembrane region" description="Helical" evidence="7">
    <location>
        <begin position="241"/>
        <end position="267"/>
    </location>
</feature>
<dbReference type="GeneID" id="62694846"/>
<feature type="transmembrane region" description="Helical" evidence="7">
    <location>
        <begin position="12"/>
        <end position="30"/>
    </location>
</feature>
<dbReference type="PANTHER" id="PTHR43163:SF6">
    <property type="entry name" value="DIPEPTIDE TRANSPORT SYSTEM PERMEASE PROTEIN DPPB-RELATED"/>
    <property type="match status" value="1"/>
</dbReference>
<feature type="transmembrane region" description="Helical" evidence="7">
    <location>
        <begin position="287"/>
        <end position="312"/>
    </location>
</feature>
<sequence length="326" mass="35998">MKNFLLKRILQMIFVFILVSMFAFAIIYFAPGDPLYMYTSPGKSSFKMSEEQLDALREDLGLTGNVVHQYTSWAKKTLTGDWGISLNNFLPVRPQIMERLPGTVGLMAASLMLSVVLAIPMGLAAGTHKNKWIDNIISGFSYIGISIPSFWFALLMIIVFSLHLDLLPSSGMRTTGVNSVADVIWHGIMPTIVLAVNNMAVFVRYMRSNTINQLEEEYVLTAASKGATPNYILKNHVLKNCLLPIITIVGMNFGTLVTGSFIVESVFGWPGLGTLCMTAINNRDYPMIMGIIMLSCTILLIGNFLADILYGLADPRIKQGKEAQHG</sequence>
<proteinExistence type="inferred from homology"/>
<evidence type="ECO:0000313" key="9">
    <source>
        <dbReference type="Proteomes" id="UP000289664"/>
    </source>
</evidence>
<comment type="subcellular location">
    <subcellularLocation>
        <location evidence="1 7">Cell membrane</location>
        <topology evidence="1 7">Multi-pass membrane protein</topology>
    </subcellularLocation>
</comment>
<feature type="transmembrane region" description="Helical" evidence="7">
    <location>
        <begin position="104"/>
        <end position="127"/>
    </location>
</feature>
<dbReference type="AlphaFoldDB" id="B0NFR7"/>
<dbReference type="GO" id="GO:0005886">
    <property type="term" value="C:plasma membrane"/>
    <property type="evidence" value="ECO:0007669"/>
    <property type="project" value="UniProtKB-SubCell"/>
</dbReference>
<dbReference type="SUPFAM" id="SSF161098">
    <property type="entry name" value="MetI-like"/>
    <property type="match status" value="1"/>
</dbReference>
<dbReference type="HOGENOM" id="CLU_036879_1_2_9"/>
<dbReference type="InterPro" id="IPR035906">
    <property type="entry name" value="MetI-like_sf"/>
</dbReference>
<dbReference type="Proteomes" id="UP000289664">
    <property type="component" value="Chromosome"/>
</dbReference>
<dbReference type="STRING" id="411468.CLOSCI_02312"/>
<dbReference type="CDD" id="cd06261">
    <property type="entry name" value="TM_PBP2"/>
    <property type="match status" value="1"/>
</dbReference>
<keyword evidence="5 7" id="KW-1133">Transmembrane helix</keyword>
<keyword evidence="4 7" id="KW-0812">Transmembrane</keyword>
<dbReference type="InterPro" id="IPR045621">
    <property type="entry name" value="BPD_transp_1_N"/>
</dbReference>
<dbReference type="Pfam" id="PF00528">
    <property type="entry name" value="BPD_transp_1"/>
    <property type="match status" value="1"/>
</dbReference>
<dbReference type="Pfam" id="PF19300">
    <property type="entry name" value="BPD_transp_1_N"/>
    <property type="match status" value="1"/>
</dbReference>
<evidence type="ECO:0000256" key="5">
    <source>
        <dbReference type="ARBA" id="ARBA00022989"/>
    </source>
</evidence>
<dbReference type="PANTHER" id="PTHR43163">
    <property type="entry name" value="DIPEPTIDE TRANSPORT SYSTEM PERMEASE PROTEIN DPPB-RELATED"/>
    <property type="match status" value="1"/>
</dbReference>
<keyword evidence="2 7" id="KW-0813">Transport</keyword>
<keyword evidence="3" id="KW-1003">Cell membrane</keyword>
<evidence type="ECO:0000256" key="6">
    <source>
        <dbReference type="ARBA" id="ARBA00023136"/>
    </source>
</evidence>